<gene>
    <name evidence="2" type="ORF">SOCEGT47_060350</name>
</gene>
<dbReference type="AlphaFoldDB" id="A0A4P2Q8H9"/>
<sequence length="256" mass="29442">MQTINKTLRRCGVELRETGNEGGYPVFTMVSLFRGNQGRPKNLIFASPVKPDLRFRDAVNNDIEIVANADRVLVYDRPIGTDGLRWRDLQSWWADAYGIASEEESKRTLYRRLKESLPEESPPQRLLFRAFFESFRSEVPALPALLPEVWLHWDPKTVRERGPDALARFRMDFLLLLPANVRIVIEVDGKSHYTDENGRACATKYAAMMAADRDLRLAGYDVYRFGAVELESDDDVKRVKDFFAALFKKYGVTAER</sequence>
<dbReference type="Proteomes" id="UP000295781">
    <property type="component" value="Chromosome"/>
</dbReference>
<accession>A0A4P2Q8H9</accession>
<dbReference type="InterPro" id="IPR041427">
    <property type="entry name" value="AbiJ-NTD3"/>
</dbReference>
<reference evidence="2 3" key="1">
    <citation type="submission" date="2015-09" db="EMBL/GenBank/DDBJ databases">
        <title>Sorangium comparison.</title>
        <authorList>
            <person name="Zaburannyi N."/>
            <person name="Bunk B."/>
            <person name="Overmann J."/>
            <person name="Mueller R."/>
        </authorList>
    </citation>
    <scope>NUCLEOTIDE SEQUENCE [LARGE SCALE GENOMIC DNA]</scope>
    <source>
        <strain evidence="2 3">So ceGT47</strain>
    </source>
</reference>
<dbReference type="EMBL" id="CP012670">
    <property type="protein sequence ID" value="AUX25488.1"/>
    <property type="molecule type" value="Genomic_DNA"/>
</dbReference>
<evidence type="ECO:0000259" key="1">
    <source>
        <dbReference type="Pfam" id="PF18860"/>
    </source>
</evidence>
<proteinExistence type="predicted"/>
<dbReference type="Pfam" id="PF18860">
    <property type="entry name" value="AbiJ_NTD3"/>
    <property type="match status" value="1"/>
</dbReference>
<evidence type="ECO:0000313" key="2">
    <source>
        <dbReference type="EMBL" id="AUX25488.1"/>
    </source>
</evidence>
<name>A0A4P2Q8H9_SORCE</name>
<protein>
    <recommendedName>
        <fullName evidence="1">AbiJ-NTD3 domain-containing protein</fullName>
    </recommendedName>
</protein>
<evidence type="ECO:0000313" key="3">
    <source>
        <dbReference type="Proteomes" id="UP000295781"/>
    </source>
</evidence>
<feature type="domain" description="AbiJ-NTD3" evidence="1">
    <location>
        <begin position="2"/>
        <end position="60"/>
    </location>
</feature>
<organism evidence="2 3">
    <name type="scientific">Sorangium cellulosum</name>
    <name type="common">Polyangium cellulosum</name>
    <dbReference type="NCBI Taxonomy" id="56"/>
    <lineage>
        <taxon>Bacteria</taxon>
        <taxon>Pseudomonadati</taxon>
        <taxon>Myxococcota</taxon>
        <taxon>Polyangia</taxon>
        <taxon>Polyangiales</taxon>
        <taxon>Polyangiaceae</taxon>
        <taxon>Sorangium</taxon>
    </lineage>
</organism>